<evidence type="ECO:0000313" key="11">
    <source>
        <dbReference type="EMBL" id="VNH00434.1"/>
    </source>
</evidence>
<dbReference type="SUPFAM" id="SSF46689">
    <property type="entry name" value="Homeodomain-like"/>
    <property type="match status" value="1"/>
</dbReference>
<sequence>MTLNEYILQYRLKQAIDKMAESPNSPLSAISDQVGFSDYKYFAKVFKKYLHISPKKLKSLGRIVK</sequence>
<evidence type="ECO:0000256" key="2">
    <source>
        <dbReference type="ARBA" id="ARBA00023125"/>
    </source>
</evidence>
<organism evidence="6 21">
    <name type="scientific">Streptococcus pneumoniae</name>
    <dbReference type="NCBI Taxonomy" id="1313"/>
    <lineage>
        <taxon>Bacteria</taxon>
        <taxon>Bacillati</taxon>
        <taxon>Bacillota</taxon>
        <taxon>Bacilli</taxon>
        <taxon>Lactobacillales</taxon>
        <taxon>Streptococcaceae</taxon>
        <taxon>Streptococcus</taxon>
    </lineage>
</organism>
<dbReference type="Proteomes" id="UP000310818">
    <property type="component" value="Unassembled WGS sequence"/>
</dbReference>
<evidence type="ECO:0000313" key="6">
    <source>
        <dbReference type="EMBL" id="MTV63139.1"/>
    </source>
</evidence>
<evidence type="ECO:0000259" key="4">
    <source>
        <dbReference type="PROSITE" id="PS01124"/>
    </source>
</evidence>
<dbReference type="PROSITE" id="PS01124">
    <property type="entry name" value="HTH_ARAC_FAMILY_2"/>
    <property type="match status" value="1"/>
</dbReference>
<dbReference type="GO" id="GO:0003700">
    <property type="term" value="F:DNA-binding transcription factor activity"/>
    <property type="evidence" value="ECO:0007669"/>
    <property type="project" value="InterPro"/>
</dbReference>
<evidence type="ECO:0000313" key="18">
    <source>
        <dbReference type="Proteomes" id="UP000314170"/>
    </source>
</evidence>
<dbReference type="EMBL" id="UHFW01000006">
    <property type="protein sequence ID" value="SUN84066.1"/>
    <property type="molecule type" value="Genomic_DNA"/>
</dbReference>
<reference evidence="8 14" key="1">
    <citation type="submission" date="2017-07" db="EMBL/GenBank/DDBJ databases">
        <title>Invasive disease caused simultaneously by more than one serotype of Streptococcus pneumoniae, South Africa.</title>
        <authorList>
            <person name="Ndlangisa K."/>
            <person name="Du Plessis M."/>
            <person name="Von Gottberg A."/>
        </authorList>
    </citation>
    <scope>NUCLEOTIDE SEQUENCE [LARGE SCALE GENOMIC DNA]</scope>
    <source>
        <strain evidence="8 14">8227-15B</strain>
    </source>
</reference>
<dbReference type="Proteomes" id="UP000474228">
    <property type="component" value="Unassembled WGS sequence"/>
</dbReference>
<evidence type="ECO:0000313" key="14">
    <source>
        <dbReference type="Proteomes" id="UP000214939"/>
    </source>
</evidence>
<dbReference type="AlphaFoldDB" id="A0A064C5Q8"/>
<evidence type="ECO:0000256" key="1">
    <source>
        <dbReference type="ARBA" id="ARBA00023015"/>
    </source>
</evidence>
<protein>
    <submittedName>
        <fullName evidence="8">AraC family transcriptional regulator</fullName>
    </submittedName>
    <submittedName>
        <fullName evidence="6">Helix-turn-helix domain-containing protein</fullName>
    </submittedName>
</protein>
<proteinExistence type="predicted"/>
<dbReference type="EMBL" id="CABBZR010000007">
    <property type="protein sequence ID" value="VSJ52722.1"/>
    <property type="molecule type" value="Genomic_DNA"/>
</dbReference>
<dbReference type="PANTHER" id="PTHR43280:SF2">
    <property type="entry name" value="HTH-TYPE TRANSCRIPTIONAL REGULATOR EXSA"/>
    <property type="match status" value="1"/>
</dbReference>
<dbReference type="EMBL" id="VMYC01000647">
    <property type="protein sequence ID" value="TVX60437.1"/>
    <property type="molecule type" value="Genomic_DNA"/>
</dbReference>
<evidence type="ECO:0000313" key="21">
    <source>
        <dbReference type="Proteomes" id="UP000474228"/>
    </source>
</evidence>
<dbReference type="InterPro" id="IPR009057">
    <property type="entry name" value="Homeodomain-like_sf"/>
</dbReference>
<dbReference type="InterPro" id="IPR018060">
    <property type="entry name" value="HTH_AraC"/>
</dbReference>
<feature type="domain" description="HTH araC/xylS-type" evidence="4">
    <location>
        <begin position="1"/>
        <end position="60"/>
    </location>
</feature>
<dbReference type="Pfam" id="PF12833">
    <property type="entry name" value="HTH_18"/>
    <property type="match status" value="1"/>
</dbReference>
<reference evidence="9 15" key="2">
    <citation type="submission" date="2018-06" db="EMBL/GenBank/DDBJ databases">
        <authorList>
            <consortium name="Pathogen Informatics"/>
            <person name="Doyle S."/>
        </authorList>
    </citation>
    <scope>NUCLEOTIDE SEQUENCE [LARGE SCALE GENOMIC DNA]</scope>
    <source>
        <strain evidence="9 15">NCTC13734</strain>
    </source>
</reference>
<evidence type="ECO:0000313" key="12">
    <source>
        <dbReference type="EMBL" id="VSJ52722.1"/>
    </source>
</evidence>
<dbReference type="EMBL" id="WNHJ01000024">
    <property type="protein sequence ID" value="MTV63139.1"/>
    <property type="molecule type" value="Genomic_DNA"/>
</dbReference>
<evidence type="ECO:0000256" key="3">
    <source>
        <dbReference type="ARBA" id="ARBA00023163"/>
    </source>
</evidence>
<evidence type="ECO:0000313" key="15">
    <source>
        <dbReference type="Proteomes" id="UP000254854"/>
    </source>
</evidence>
<evidence type="ECO:0000313" key="16">
    <source>
        <dbReference type="Proteomes" id="UP000310818"/>
    </source>
</evidence>
<dbReference type="Proteomes" id="UP000314170">
    <property type="component" value="Unassembled WGS sequence"/>
</dbReference>
<evidence type="ECO:0000313" key="20">
    <source>
        <dbReference type="Proteomes" id="UP000467349"/>
    </source>
</evidence>
<keyword evidence="1" id="KW-0805">Transcription regulation</keyword>
<evidence type="ECO:0000313" key="17">
    <source>
        <dbReference type="Proteomes" id="UP000310997"/>
    </source>
</evidence>
<evidence type="ECO:0000313" key="8">
    <source>
        <dbReference type="EMBL" id="OYL32450.1"/>
    </source>
</evidence>
<dbReference type="EMBL" id="WNHN01000012">
    <property type="protein sequence ID" value="MTV76563.1"/>
    <property type="molecule type" value="Genomic_DNA"/>
</dbReference>
<evidence type="ECO:0000313" key="5">
    <source>
        <dbReference type="EMBL" id="MTV42166.1"/>
    </source>
</evidence>
<dbReference type="Proteomes" id="UP000254854">
    <property type="component" value="Unassembled WGS sequence"/>
</dbReference>
<keyword evidence="3" id="KW-0804">Transcription</keyword>
<dbReference type="SMR" id="A0A064C5Q8"/>
<evidence type="ECO:0000313" key="7">
    <source>
        <dbReference type="EMBL" id="MTV76563.1"/>
    </source>
</evidence>
<dbReference type="RefSeq" id="WP_001809467.1">
    <property type="nucleotide sequence ID" value="NZ_AP018391.1"/>
</dbReference>
<evidence type="ECO:0000313" key="13">
    <source>
        <dbReference type="EMBL" id="VTE41077.1"/>
    </source>
</evidence>
<dbReference type="Proteomes" id="UP000467349">
    <property type="component" value="Unassembled WGS sequence"/>
</dbReference>
<dbReference type="Proteomes" id="UP000214939">
    <property type="component" value="Unassembled WGS sequence"/>
</dbReference>
<dbReference type="PANTHER" id="PTHR43280">
    <property type="entry name" value="ARAC-FAMILY TRANSCRIPTIONAL REGULATOR"/>
    <property type="match status" value="1"/>
</dbReference>
<dbReference type="EMBL" id="NNBW01000001">
    <property type="protein sequence ID" value="OYL32450.1"/>
    <property type="molecule type" value="Genomic_DNA"/>
</dbReference>
<evidence type="ECO:0000313" key="10">
    <source>
        <dbReference type="EMBL" id="TVX60437.1"/>
    </source>
</evidence>
<dbReference type="Proteomes" id="UP000310997">
    <property type="component" value="Unassembled WGS sequence"/>
</dbReference>
<dbReference type="SMART" id="SM00342">
    <property type="entry name" value="HTH_ARAC"/>
    <property type="match status" value="1"/>
</dbReference>
<dbReference type="GO" id="GO:0043565">
    <property type="term" value="F:sequence-specific DNA binding"/>
    <property type="evidence" value="ECO:0007669"/>
    <property type="project" value="InterPro"/>
</dbReference>
<dbReference type="EMBL" id="CABDLL010000014">
    <property type="protein sequence ID" value="VTE41077.1"/>
    <property type="molecule type" value="Genomic_DNA"/>
</dbReference>
<accession>A0A064C5Q8</accession>
<reference evidence="20 21" key="5">
    <citation type="submission" date="2019-11" db="EMBL/GenBank/DDBJ databases">
        <title>Growth characteristics of pneumococcus vary with the chemical composition of the capsule and with environmental conditions.</title>
        <authorList>
            <person name="Tothpal A."/>
            <person name="Desobry K."/>
            <person name="Joshi S."/>
            <person name="Wyllie A.L."/>
            <person name="Weinberger D.M."/>
        </authorList>
    </citation>
    <scope>NUCLEOTIDE SEQUENCE [LARGE SCALE GENOMIC DNA]</scope>
    <source>
        <strain evidence="20">pnumococcus09N</strain>
        <strain evidence="5">Pnumococcus09N</strain>
        <strain evidence="7">Pnumococcus10A</strain>
        <strain evidence="21">pnumococcus22F</strain>
        <strain evidence="6">Pnumococcus22F</strain>
    </source>
</reference>
<dbReference type="EMBL" id="CAASRX010000007">
    <property type="protein sequence ID" value="VNH00434.1"/>
    <property type="molecule type" value="Genomic_DNA"/>
</dbReference>
<name>A0A064C5Q8_STREE</name>
<dbReference type="EMBL" id="WNHU01000002">
    <property type="protein sequence ID" value="MTV42166.1"/>
    <property type="molecule type" value="Genomic_DNA"/>
</dbReference>
<dbReference type="Proteomes" id="UP000315060">
    <property type="component" value="Unassembled WGS sequence"/>
</dbReference>
<dbReference type="Proteomes" id="UP000729182">
    <property type="component" value="Unassembled WGS sequence"/>
</dbReference>
<evidence type="ECO:0000313" key="9">
    <source>
        <dbReference type="EMBL" id="SUN84066.1"/>
    </source>
</evidence>
<reference evidence="10 19" key="4">
    <citation type="submission" date="2019-07" db="EMBL/GenBank/DDBJ databases">
        <authorList>
            <person name="Mohale T."/>
        </authorList>
    </citation>
    <scope>NUCLEOTIDE SEQUENCE [LARGE SCALE GENOMIC DNA]</scope>
    <source>
        <strain evidence="10 19">NTPn 59</strain>
    </source>
</reference>
<keyword evidence="2" id="KW-0238">DNA-binding</keyword>
<dbReference type="OrthoDB" id="342399at2"/>
<reference evidence="16 17" key="3">
    <citation type="submission" date="2019-04" db="EMBL/GenBank/DDBJ databases">
        <authorList>
            <consortium name="Pathogen Informatics"/>
        </authorList>
    </citation>
    <scope>NUCLEOTIDE SEQUENCE [LARGE SCALE GENOMIC DNA]</scope>
    <source>
        <strain evidence="11 16">GPSC211</strain>
        <strain evidence="12 18">GPSC38</strain>
        <strain evidence="13 17">GPSC559</strain>
    </source>
</reference>
<gene>
    <name evidence="8" type="ORF">A5N45_00290</name>
    <name evidence="10" type="ORF">AZJ28_14140</name>
    <name evidence="7" type="ORF">GM535_04435</name>
    <name evidence="6" type="ORF">GM539_06985</name>
    <name evidence="5" type="ORF">GM545_00595</name>
    <name evidence="9" type="ORF">NCTC13734_00386</name>
    <name evidence="12" type="ORF">SAMEA104154639_01301</name>
    <name evidence="11" type="ORF">SAMEA3353485_00832</name>
    <name evidence="13" type="ORF">SAMEA4038883_01802</name>
</gene>
<dbReference type="Gene3D" id="1.10.10.60">
    <property type="entry name" value="Homeodomain-like"/>
    <property type="match status" value="1"/>
</dbReference>
<evidence type="ECO:0000313" key="19">
    <source>
        <dbReference type="Proteomes" id="UP000315060"/>
    </source>
</evidence>